<dbReference type="InterPro" id="IPR011256">
    <property type="entry name" value="Reg_factor_effector_dom_sf"/>
</dbReference>
<dbReference type="AlphaFoldDB" id="A0A345NL31"/>
<dbReference type="Gene3D" id="3.20.80.10">
    <property type="entry name" value="Regulatory factor, effector binding domain"/>
    <property type="match status" value="1"/>
</dbReference>
<dbReference type="EMBL" id="CP031229">
    <property type="protein sequence ID" value="AXH95739.1"/>
    <property type="molecule type" value="Genomic_DNA"/>
</dbReference>
<dbReference type="SUPFAM" id="SSF55136">
    <property type="entry name" value="Probable bacterial effector-binding domain"/>
    <property type="match status" value="1"/>
</dbReference>
<dbReference type="InterPro" id="IPR010499">
    <property type="entry name" value="AraC_E-bd"/>
</dbReference>
<organism evidence="2 3">
    <name type="scientific">Ornithinimicrobium avium</name>
    <dbReference type="NCBI Taxonomy" id="2283195"/>
    <lineage>
        <taxon>Bacteria</taxon>
        <taxon>Bacillati</taxon>
        <taxon>Actinomycetota</taxon>
        <taxon>Actinomycetes</taxon>
        <taxon>Micrococcales</taxon>
        <taxon>Ornithinimicrobiaceae</taxon>
        <taxon>Ornithinimicrobium</taxon>
    </lineage>
</organism>
<protein>
    <submittedName>
        <fullName evidence="2">AraC family transcriptional regulator</fullName>
    </submittedName>
</protein>
<dbReference type="InterPro" id="IPR029442">
    <property type="entry name" value="GyrI-like"/>
</dbReference>
<feature type="domain" description="AraC effector-binding" evidence="1">
    <location>
        <begin position="3"/>
        <end position="152"/>
    </location>
</feature>
<dbReference type="Pfam" id="PF06445">
    <property type="entry name" value="GyrI-like"/>
    <property type="match status" value="1"/>
</dbReference>
<gene>
    <name evidence="2" type="ORF">DV701_06010</name>
</gene>
<dbReference type="OrthoDB" id="795001at2"/>
<dbReference type="KEGG" id="orn:DV701_06010"/>
<dbReference type="RefSeq" id="WP_114927504.1">
    <property type="nucleotide sequence ID" value="NZ_CP031229.1"/>
</dbReference>
<evidence type="ECO:0000259" key="1">
    <source>
        <dbReference type="SMART" id="SM00871"/>
    </source>
</evidence>
<evidence type="ECO:0000313" key="3">
    <source>
        <dbReference type="Proteomes" id="UP000253790"/>
    </source>
</evidence>
<reference evidence="2 3" key="1">
    <citation type="submission" date="2018-07" db="EMBL/GenBank/DDBJ databases">
        <title>Complete genome sequencing of Ornithinimicrobium sp. AMA3305.</title>
        <authorList>
            <person name="Bae J.-W."/>
        </authorList>
    </citation>
    <scope>NUCLEOTIDE SEQUENCE [LARGE SCALE GENOMIC DNA]</scope>
    <source>
        <strain evidence="2 3">AMA3305</strain>
    </source>
</reference>
<name>A0A345NL31_9MICO</name>
<dbReference type="PANTHER" id="PTHR40055:SF1">
    <property type="entry name" value="TRANSCRIPTIONAL REGULATOR YGIV-RELATED"/>
    <property type="match status" value="1"/>
</dbReference>
<proteinExistence type="predicted"/>
<dbReference type="PANTHER" id="PTHR40055">
    <property type="entry name" value="TRANSCRIPTIONAL REGULATOR YGIV-RELATED"/>
    <property type="match status" value="1"/>
</dbReference>
<dbReference type="InterPro" id="IPR050908">
    <property type="entry name" value="SmbC-like"/>
</dbReference>
<keyword evidence="3" id="KW-1185">Reference proteome</keyword>
<dbReference type="Proteomes" id="UP000253790">
    <property type="component" value="Chromosome"/>
</dbReference>
<evidence type="ECO:0000313" key="2">
    <source>
        <dbReference type="EMBL" id="AXH95739.1"/>
    </source>
</evidence>
<dbReference type="SMART" id="SM00871">
    <property type="entry name" value="AraC_E_bind"/>
    <property type="match status" value="1"/>
</dbReference>
<accession>A0A345NL31</accession>
<sequence>MSAQPEIVDLEPTPTVAVRGTVTMAELRDFYDRSFGTVAKAVAQQGITPSAAYGLFLAPPADGVELEVGMLVNGAFEVDGDVTPSSLPGGRAAHLVHTGPYDDLPASWQRLTTWVDEQGLTPAGPMWEVYVTEPTPESDPATLRTDLFCSLA</sequence>